<dbReference type="GO" id="GO:0005737">
    <property type="term" value="C:cytoplasm"/>
    <property type="evidence" value="ECO:0007669"/>
    <property type="project" value="TreeGrafter"/>
</dbReference>
<dbReference type="SUPFAM" id="SSF51735">
    <property type="entry name" value="NAD(P)-binding Rossmann-fold domains"/>
    <property type="match status" value="1"/>
</dbReference>
<feature type="domain" description="Gfo/Idh/MocA-like oxidoreductase N-terminal" evidence="4">
    <location>
        <begin position="7"/>
        <end position="121"/>
    </location>
</feature>
<dbReference type="EMBL" id="CP001341">
    <property type="protein sequence ID" value="ACL38123.1"/>
    <property type="molecule type" value="Genomic_DNA"/>
</dbReference>
<dbReference type="PANTHER" id="PTHR42840">
    <property type="entry name" value="NAD(P)-BINDING ROSSMANN-FOLD SUPERFAMILY PROTEIN-RELATED"/>
    <property type="match status" value="1"/>
</dbReference>
<dbReference type="Gene3D" id="3.30.360.10">
    <property type="entry name" value="Dihydrodipicolinate Reductase, domain 2"/>
    <property type="match status" value="1"/>
</dbReference>
<dbReference type="InterPro" id="IPR000683">
    <property type="entry name" value="Gfo/Idh/MocA-like_OxRdtase_N"/>
</dbReference>
<evidence type="ECO:0000259" key="5">
    <source>
        <dbReference type="Pfam" id="PF22725"/>
    </source>
</evidence>
<protein>
    <submittedName>
        <fullName evidence="6">Inositol 2-dehydrogenase</fullName>
        <ecNumber evidence="6">1.1.1.18</ecNumber>
    </submittedName>
</protein>
<dbReference type="Pfam" id="PF01408">
    <property type="entry name" value="GFO_IDH_MocA"/>
    <property type="match status" value="1"/>
</dbReference>
<dbReference type="GO" id="GO:0006740">
    <property type="term" value="P:NADPH regeneration"/>
    <property type="evidence" value="ECO:0007669"/>
    <property type="project" value="TreeGrafter"/>
</dbReference>
<accession>B8H8E9</accession>
<comment type="similarity">
    <text evidence="1">Belongs to the Gfo/Idh/MocA family.</text>
</comment>
<feature type="domain" description="GFO/IDH/MocA-like oxidoreductase" evidence="5">
    <location>
        <begin position="130"/>
        <end position="248"/>
    </location>
</feature>
<dbReference type="InterPro" id="IPR036291">
    <property type="entry name" value="NAD(P)-bd_dom_sf"/>
</dbReference>
<dbReference type="Pfam" id="PF22725">
    <property type="entry name" value="GFO_IDH_MocA_C3"/>
    <property type="match status" value="1"/>
</dbReference>
<dbReference type="SUPFAM" id="SSF55347">
    <property type="entry name" value="Glyceraldehyde-3-phosphate dehydrogenase-like, C-terminal domain"/>
    <property type="match status" value="1"/>
</dbReference>
<dbReference type="eggNOG" id="COG0673">
    <property type="taxonomic scope" value="Bacteria"/>
</dbReference>
<dbReference type="AlphaFoldDB" id="B8H8E9"/>
<sequence>MNTAGKVRIAVIGSGKMASLHARNIALTPGACLAAVAGGSGASGLASAYGTACLEVDDAFSHPGVDAVVIASPNRFHADHIVQAANGGKAVLVEKPVDLHLGRVDECIAAVGAASDRVVVAFNRRFDPSFAAVRERILGGEIGAVEQLLIISRDPAPPPLEYVPGSGGLFRDMMIHDLDMARFLVPGIVSVQATTQETDPQLAALGDASGAVVTLATCSGALITILNSRSNASGYDQRLEAAGPRGTLSVKNATETLVLGSGRGGTNTGGAFTPWYGDRYATAYGREIEHLVAVARGEAIPIASLHDGRAALALAVAAARSAAMGQRVSVGPAAAQETTPMQVPLPG</sequence>
<dbReference type="EC" id="1.1.1.18" evidence="6"/>
<name>B8H8E9_PSECP</name>
<evidence type="ECO:0000256" key="2">
    <source>
        <dbReference type="ARBA" id="ARBA00023002"/>
    </source>
</evidence>
<organism evidence="6 7">
    <name type="scientific">Pseudarthrobacter chlorophenolicus (strain ATCC 700700 / DSM 12829 / CIP 107037 / JCM 12360 / KCTC 9906 / NCIMB 13794 / A6)</name>
    <name type="common">Arthrobacter chlorophenolicus</name>
    <dbReference type="NCBI Taxonomy" id="452863"/>
    <lineage>
        <taxon>Bacteria</taxon>
        <taxon>Bacillati</taxon>
        <taxon>Actinomycetota</taxon>
        <taxon>Actinomycetes</taxon>
        <taxon>Micrococcales</taxon>
        <taxon>Micrococcaceae</taxon>
        <taxon>Pseudarthrobacter</taxon>
    </lineage>
</organism>
<evidence type="ECO:0000256" key="3">
    <source>
        <dbReference type="ARBA" id="ARBA00023027"/>
    </source>
</evidence>
<keyword evidence="2 6" id="KW-0560">Oxidoreductase</keyword>
<dbReference type="GO" id="GO:0000166">
    <property type="term" value="F:nucleotide binding"/>
    <property type="evidence" value="ECO:0007669"/>
    <property type="project" value="InterPro"/>
</dbReference>
<evidence type="ECO:0000313" key="7">
    <source>
        <dbReference type="Proteomes" id="UP000002505"/>
    </source>
</evidence>
<dbReference type="GO" id="GO:0050112">
    <property type="term" value="F:inositol 2-dehydrogenase (NAD+) activity"/>
    <property type="evidence" value="ECO:0007669"/>
    <property type="project" value="UniProtKB-EC"/>
</dbReference>
<reference evidence="6" key="1">
    <citation type="submission" date="2009-01" db="EMBL/GenBank/DDBJ databases">
        <title>Complete sequence of chromosome of Arthrobacter chlorophenolicus A6.</title>
        <authorList>
            <consortium name="US DOE Joint Genome Institute"/>
            <person name="Lucas S."/>
            <person name="Copeland A."/>
            <person name="Lapidus A."/>
            <person name="Glavina del Rio T."/>
            <person name="Tice H."/>
            <person name="Bruce D."/>
            <person name="Goodwin L."/>
            <person name="Pitluck S."/>
            <person name="Goltsman E."/>
            <person name="Clum A."/>
            <person name="Larimer F."/>
            <person name="Land M."/>
            <person name="Hauser L."/>
            <person name="Kyrpides N."/>
            <person name="Mikhailova N."/>
            <person name="Jansson J."/>
            <person name="Richardson P."/>
        </authorList>
    </citation>
    <scope>NUCLEOTIDE SEQUENCE [LARGE SCALE GENOMIC DNA]</scope>
    <source>
        <strain evidence="6">A6</strain>
    </source>
</reference>
<dbReference type="PANTHER" id="PTHR42840:SF3">
    <property type="entry name" value="BINDING ROSSMANN FOLD OXIDOREDUCTASE, PUTATIVE (AFU_ORTHOLOGUE AFUA_2G10240)-RELATED"/>
    <property type="match status" value="1"/>
</dbReference>
<dbReference type="RefSeq" id="WP_012630859.1">
    <property type="nucleotide sequence ID" value="NC_011886.1"/>
</dbReference>
<evidence type="ECO:0000313" key="6">
    <source>
        <dbReference type="EMBL" id="ACL38123.1"/>
    </source>
</evidence>
<gene>
    <name evidence="6" type="ordered locus">Achl_0120</name>
</gene>
<dbReference type="HOGENOM" id="CLU_023194_0_2_11"/>
<keyword evidence="7" id="KW-1185">Reference proteome</keyword>
<dbReference type="Gene3D" id="3.40.50.720">
    <property type="entry name" value="NAD(P)-binding Rossmann-like Domain"/>
    <property type="match status" value="1"/>
</dbReference>
<evidence type="ECO:0000259" key="4">
    <source>
        <dbReference type="Pfam" id="PF01408"/>
    </source>
</evidence>
<dbReference type="STRING" id="452863.Achl_0120"/>
<keyword evidence="3" id="KW-0520">NAD</keyword>
<proteinExistence type="inferred from homology"/>
<dbReference type="KEGG" id="ach:Achl_0120"/>
<dbReference type="InterPro" id="IPR055170">
    <property type="entry name" value="GFO_IDH_MocA-like_dom"/>
</dbReference>
<evidence type="ECO:0000256" key="1">
    <source>
        <dbReference type="ARBA" id="ARBA00010928"/>
    </source>
</evidence>
<dbReference type="Proteomes" id="UP000002505">
    <property type="component" value="Chromosome"/>
</dbReference>